<dbReference type="GO" id="GO:0046685">
    <property type="term" value="P:response to arsenic-containing substance"/>
    <property type="evidence" value="ECO:0007669"/>
    <property type="project" value="UniProtKB-KW"/>
</dbReference>
<evidence type="ECO:0000259" key="2">
    <source>
        <dbReference type="SMART" id="SM00226"/>
    </source>
</evidence>
<keyword evidence="4" id="KW-1185">Reference proteome</keyword>
<evidence type="ECO:0000313" key="3">
    <source>
        <dbReference type="EMBL" id="MQY31554.1"/>
    </source>
</evidence>
<dbReference type="AlphaFoldDB" id="A0A7K0E325"/>
<dbReference type="GO" id="GO:0004725">
    <property type="term" value="F:protein tyrosine phosphatase activity"/>
    <property type="evidence" value="ECO:0007669"/>
    <property type="project" value="UniProtKB-EC"/>
</dbReference>
<dbReference type="EMBL" id="WEGI01000020">
    <property type="protein sequence ID" value="MQY31554.1"/>
    <property type="molecule type" value="Genomic_DNA"/>
</dbReference>
<dbReference type="InterPro" id="IPR036196">
    <property type="entry name" value="Ptyr_pPase_sf"/>
</dbReference>
<keyword evidence="1" id="KW-0059">Arsenical resistance</keyword>
<dbReference type="Pfam" id="PF01451">
    <property type="entry name" value="LMWPc"/>
    <property type="match status" value="1"/>
</dbReference>
<dbReference type="SMART" id="SM00226">
    <property type="entry name" value="LMWPc"/>
    <property type="match status" value="1"/>
</dbReference>
<dbReference type="SUPFAM" id="SSF52788">
    <property type="entry name" value="Phosphotyrosine protein phosphatases I"/>
    <property type="match status" value="1"/>
</dbReference>
<dbReference type="InterPro" id="IPR023485">
    <property type="entry name" value="Ptyr_pPase"/>
</dbReference>
<dbReference type="PANTHER" id="PTHR43428:SF1">
    <property type="entry name" value="ARSENATE REDUCTASE"/>
    <property type="match status" value="1"/>
</dbReference>
<evidence type="ECO:0000313" key="4">
    <source>
        <dbReference type="Proteomes" id="UP000431401"/>
    </source>
</evidence>
<proteinExistence type="predicted"/>
<feature type="domain" description="Phosphotyrosine protein phosphatase I" evidence="2">
    <location>
        <begin position="98"/>
        <end position="223"/>
    </location>
</feature>
<dbReference type="Gene3D" id="1.10.8.1060">
    <property type="entry name" value="Corynebacterium glutamicum thioredoxin-dependent arsenate reductase, N-terminal domain"/>
    <property type="match status" value="1"/>
</dbReference>
<comment type="caution">
    <text evidence="3">The sequence shown here is derived from an EMBL/GenBank/DDBJ whole genome shotgun (WGS) entry which is preliminary data.</text>
</comment>
<dbReference type="Gene3D" id="3.40.50.2300">
    <property type="match status" value="1"/>
</dbReference>
<keyword evidence="3" id="KW-0378">Hydrolase</keyword>
<dbReference type="EC" id="3.1.3.48" evidence="3"/>
<gene>
    <name evidence="3" type="primary">arsC_2</name>
    <name evidence="3" type="ORF">NRB56_71630</name>
</gene>
<dbReference type="InterPro" id="IPR048716">
    <property type="entry name" value="Phosphatase-like_N"/>
</dbReference>
<dbReference type="PANTHER" id="PTHR43428">
    <property type="entry name" value="ARSENATE REDUCTASE"/>
    <property type="match status" value="1"/>
</dbReference>
<dbReference type="Pfam" id="PF21234">
    <property type="entry name" value="Phosphatase-like_N"/>
    <property type="match status" value="1"/>
</dbReference>
<organism evidence="3 4">
    <name type="scientific">Nocardia aurantia</name>
    <dbReference type="NCBI Taxonomy" id="2585199"/>
    <lineage>
        <taxon>Bacteria</taxon>
        <taxon>Bacillati</taxon>
        <taxon>Actinomycetota</taxon>
        <taxon>Actinomycetes</taxon>
        <taxon>Mycobacteriales</taxon>
        <taxon>Nocardiaceae</taxon>
        <taxon>Nocardia</taxon>
    </lineage>
</organism>
<name>A0A7K0E325_9NOCA</name>
<dbReference type="Proteomes" id="UP000431401">
    <property type="component" value="Unassembled WGS sequence"/>
</dbReference>
<accession>A0A7K0E325</accession>
<sequence>MSQPGDRKRVGYALLTPTYRLLELDHPTALSRAEIRLRAEFATVFDRDSVRRILHDSYDCFVAQASVTLYLPVLAERFARQRLLAQAKAEGRVASSKPVVLFLCTHNAGRSQMALGYFLKLARGRAIGWSGGTEPSRWLNPAVVGAMAEVGIDITDEYPKPWTDEIVRAADIIITLGCGDICPQLPDTYYEDWIVDDPAGLSLAQVRPIRDDLRRRVVRMLSDLHIPVAS</sequence>
<reference evidence="3 4" key="1">
    <citation type="submission" date="2019-10" db="EMBL/GenBank/DDBJ databases">
        <title>Nocardia macrotermitis sp. nov. and Nocardia aurantia sp. nov., isolated from the gut of fungus growing-termite Macrotermes natalensis.</title>
        <authorList>
            <person name="Benndorf R."/>
            <person name="Schwitalla J."/>
            <person name="Martin K."/>
            <person name="De Beer W."/>
            <person name="Kaster A.-K."/>
            <person name="Vollmers J."/>
            <person name="Poulsen M."/>
            <person name="Beemelmanns C."/>
        </authorList>
    </citation>
    <scope>NUCLEOTIDE SEQUENCE [LARGE SCALE GENOMIC DNA]</scope>
    <source>
        <strain evidence="3 4">RB56</strain>
    </source>
</reference>
<protein>
    <submittedName>
        <fullName evidence="3">Protein ArsC</fullName>
        <ecNumber evidence="3">3.1.3.48</ecNumber>
    </submittedName>
</protein>
<evidence type="ECO:0000256" key="1">
    <source>
        <dbReference type="ARBA" id="ARBA00022849"/>
    </source>
</evidence>
<dbReference type="NCBIfam" id="NF046112">
    <property type="entry name" value="MSMEG_6209_Nter"/>
    <property type="match status" value="1"/>
</dbReference>